<dbReference type="SUPFAM" id="SSF48113">
    <property type="entry name" value="Heme-dependent peroxidases"/>
    <property type="match status" value="1"/>
</dbReference>
<evidence type="ECO:0008006" key="4">
    <source>
        <dbReference type="Google" id="ProtNLM"/>
    </source>
</evidence>
<keyword evidence="1" id="KW-0479">Metal-binding</keyword>
<dbReference type="GO" id="GO:0004601">
    <property type="term" value="F:peroxidase activity"/>
    <property type="evidence" value="ECO:0007669"/>
    <property type="project" value="InterPro"/>
</dbReference>
<reference evidence="2" key="1">
    <citation type="submission" date="2025-08" db="UniProtKB">
        <authorList>
            <consortium name="Ensembl"/>
        </authorList>
    </citation>
    <scope>IDENTIFICATION</scope>
</reference>
<dbReference type="GO" id="GO:0006979">
    <property type="term" value="P:response to oxidative stress"/>
    <property type="evidence" value="ECO:0007669"/>
    <property type="project" value="InterPro"/>
</dbReference>
<keyword evidence="1" id="KW-0408">Iron</keyword>
<dbReference type="InterPro" id="IPR037120">
    <property type="entry name" value="Haem_peroxidase_sf_animal"/>
</dbReference>
<sequence>MFLFVRQNPRWGAANTALVRWLPAEYEDGESEPKGWNPERLHNGFQLPPARTVSREIMTSASKWKDDSYSQLLVDWGQYISHDITLTPQSTSTDGSDVDCLKTCENVHPCFPIKALLYITYVYFSKCELGLQNSMTKTTTNAFGRSAVRQQLNAMTSFIDASAVYGHNQKLESFLRDLPGRNGKLAVNARFKDPKGRPYLPFVTKLPSACHQDLQGERVECFSAGDNRVSEGLPLTSLHTLWLREHNRIAEALKHINGHWSPEMIYQETRKIIGALHQIITLRDYAPKIIGPESFKHYIGPYRGYDPSVDPSIANVFAAAAFRFGHATISPILCRLNESFQEDERFPHLRLHNTLFSPWRIVKEGGIEPVLRGVIGSAASAVSADMLLADEVTERLVVLDTLKQMDLAALNLQRGRDHGLPGKILAESQICHSNAIRLSSSYQSDSNHSTPCLKKQTKKTHIICPSLCQQTVFLNGRVDMASLARGTCRQCLISGVHGGDGGPNCFQIMNKLLLCSFGLIHHHPQNYETRPCTEFQIKVCRWLFYISSISKQLHQQLSSSHQAF</sequence>
<name>A0A3Q2V581_HAPBU</name>
<keyword evidence="3" id="KW-1185">Reference proteome</keyword>
<dbReference type="PROSITE" id="PS50292">
    <property type="entry name" value="PEROXIDASE_3"/>
    <property type="match status" value="1"/>
</dbReference>
<dbReference type="PRINTS" id="PR00457">
    <property type="entry name" value="ANPEROXIDASE"/>
</dbReference>
<feature type="binding site" description="axial binding residue" evidence="1">
    <location>
        <position position="326"/>
    </location>
    <ligand>
        <name>heme b</name>
        <dbReference type="ChEBI" id="CHEBI:60344"/>
    </ligand>
    <ligandPart>
        <name>Fe</name>
        <dbReference type="ChEBI" id="CHEBI:18248"/>
    </ligandPart>
</feature>
<dbReference type="Ensembl" id="ENSHBUT00000012189.1">
    <property type="protein sequence ID" value="ENSHBUP00000002383.1"/>
    <property type="gene ID" value="ENSHBUG00000004105.1"/>
</dbReference>
<dbReference type="Pfam" id="PF03098">
    <property type="entry name" value="An_peroxidase"/>
    <property type="match status" value="1"/>
</dbReference>
<dbReference type="GO" id="GO:0046872">
    <property type="term" value="F:metal ion binding"/>
    <property type="evidence" value="ECO:0007669"/>
    <property type="project" value="UniProtKB-KW"/>
</dbReference>
<keyword evidence="1" id="KW-0349">Heme</keyword>
<dbReference type="FunFam" id="1.10.640.10:FF:000013">
    <property type="entry name" value="Thyroid peroxidase"/>
    <property type="match status" value="1"/>
</dbReference>
<dbReference type="GO" id="GO:0020037">
    <property type="term" value="F:heme binding"/>
    <property type="evidence" value="ECO:0007669"/>
    <property type="project" value="InterPro"/>
</dbReference>
<dbReference type="InterPro" id="IPR010255">
    <property type="entry name" value="Haem_peroxidase_sf"/>
</dbReference>
<organism evidence="2 3">
    <name type="scientific">Haplochromis burtoni</name>
    <name type="common">Burton's mouthbrooder</name>
    <name type="synonym">Chromis burtoni</name>
    <dbReference type="NCBI Taxonomy" id="8153"/>
    <lineage>
        <taxon>Eukaryota</taxon>
        <taxon>Metazoa</taxon>
        <taxon>Chordata</taxon>
        <taxon>Craniata</taxon>
        <taxon>Vertebrata</taxon>
        <taxon>Euteleostomi</taxon>
        <taxon>Actinopterygii</taxon>
        <taxon>Neopterygii</taxon>
        <taxon>Teleostei</taxon>
        <taxon>Neoteleostei</taxon>
        <taxon>Acanthomorphata</taxon>
        <taxon>Ovalentaria</taxon>
        <taxon>Cichlomorphae</taxon>
        <taxon>Cichliformes</taxon>
        <taxon>Cichlidae</taxon>
        <taxon>African cichlids</taxon>
        <taxon>Pseudocrenilabrinae</taxon>
        <taxon>Haplochromini</taxon>
        <taxon>Haplochromis</taxon>
    </lineage>
</organism>
<dbReference type="InterPro" id="IPR019791">
    <property type="entry name" value="Haem_peroxidase_animal"/>
</dbReference>
<dbReference type="GeneTree" id="ENSGT00940000158104"/>
<accession>A0A3Q2V581</accession>
<reference evidence="2" key="2">
    <citation type="submission" date="2025-09" db="UniProtKB">
        <authorList>
            <consortium name="Ensembl"/>
        </authorList>
    </citation>
    <scope>IDENTIFICATION</scope>
</reference>
<evidence type="ECO:0000313" key="2">
    <source>
        <dbReference type="Ensembl" id="ENSHBUP00000002383.1"/>
    </source>
</evidence>
<dbReference type="PANTHER" id="PTHR11475:SF60">
    <property type="entry name" value="THYROID PEROXIDASE"/>
    <property type="match status" value="1"/>
</dbReference>
<evidence type="ECO:0000313" key="3">
    <source>
        <dbReference type="Proteomes" id="UP000264840"/>
    </source>
</evidence>
<dbReference type="PANTHER" id="PTHR11475">
    <property type="entry name" value="OXIDASE/PEROXIDASE"/>
    <property type="match status" value="1"/>
</dbReference>
<dbReference type="Gene3D" id="1.10.640.10">
    <property type="entry name" value="Haem peroxidase domain superfamily, animal type"/>
    <property type="match status" value="1"/>
</dbReference>
<dbReference type="Proteomes" id="UP000264840">
    <property type="component" value="Unplaced"/>
</dbReference>
<proteinExistence type="predicted"/>
<evidence type="ECO:0000256" key="1">
    <source>
        <dbReference type="PIRSR" id="PIRSR619791-2"/>
    </source>
</evidence>
<protein>
    <recommendedName>
        <fullName evidence="4">Thyroid peroxidase</fullName>
    </recommendedName>
</protein>
<dbReference type="GO" id="GO:0005615">
    <property type="term" value="C:extracellular space"/>
    <property type="evidence" value="ECO:0007669"/>
    <property type="project" value="TreeGrafter"/>
</dbReference>
<dbReference type="AlphaFoldDB" id="A0A3Q2V581"/>